<accession>A0A3G6J2D4</accession>
<dbReference type="Proteomes" id="UP000271426">
    <property type="component" value="Chromosome"/>
</dbReference>
<reference evidence="1 2" key="1">
    <citation type="submission" date="2018-11" db="EMBL/GenBank/DDBJ databases">
        <authorList>
            <person name="Kleinhagauer T."/>
            <person name="Glaeser S.P."/>
            <person name="Spergser J."/>
            <person name="Ruckert C."/>
            <person name="Kaempfer P."/>
            <person name="Busse H.-J."/>
        </authorList>
    </citation>
    <scope>NUCLEOTIDE SEQUENCE [LARGE SCALE GENOMIC DNA]</scope>
    <source>
        <strain evidence="1 2">812CH</strain>
    </source>
</reference>
<name>A0A3G6J2D4_9CORY</name>
<protein>
    <submittedName>
        <fullName evidence="1">Uncharacterized protein</fullName>
    </submittedName>
</protein>
<gene>
    <name evidence="1" type="ORF">CPPEL_10965</name>
</gene>
<dbReference type="EMBL" id="CP033898">
    <property type="protein sequence ID" value="AZA10284.1"/>
    <property type="molecule type" value="Genomic_DNA"/>
</dbReference>
<keyword evidence="2" id="KW-1185">Reference proteome</keyword>
<proteinExistence type="predicted"/>
<sequence>MPSATESILQSHHLALTNNAAAEAEVAQFVGDDWILHPDLATVTGGRVFVASEAPPHPDLEVRDSVAILQFTSEEQITSSELESAVKAESQWARYAKASVIPINARTYLIDAHYSLEDIAYHSLTLYALDPTQLHLLQVTATFVSKAAVPNAFRAFLSELPELLGW</sequence>
<dbReference type="KEGG" id="cpso:CPPEL_10965"/>
<evidence type="ECO:0000313" key="1">
    <source>
        <dbReference type="EMBL" id="AZA10284.1"/>
    </source>
</evidence>
<dbReference type="RefSeq" id="WP_123961118.1">
    <property type="nucleotide sequence ID" value="NZ_CP033898.1"/>
</dbReference>
<organism evidence="1 2">
    <name type="scientific">Corynebacterium pseudopelargi</name>
    <dbReference type="NCBI Taxonomy" id="2080757"/>
    <lineage>
        <taxon>Bacteria</taxon>
        <taxon>Bacillati</taxon>
        <taxon>Actinomycetota</taxon>
        <taxon>Actinomycetes</taxon>
        <taxon>Mycobacteriales</taxon>
        <taxon>Corynebacteriaceae</taxon>
        <taxon>Corynebacterium</taxon>
    </lineage>
</organism>
<dbReference type="AlphaFoldDB" id="A0A3G6J2D4"/>
<evidence type="ECO:0000313" key="2">
    <source>
        <dbReference type="Proteomes" id="UP000271426"/>
    </source>
</evidence>
<dbReference type="OrthoDB" id="9828852at2"/>